<dbReference type="InterPro" id="IPR048279">
    <property type="entry name" value="MdtK-like"/>
</dbReference>
<feature type="transmembrane region" description="Helical" evidence="10">
    <location>
        <begin position="421"/>
        <end position="441"/>
    </location>
</feature>
<comment type="subcellular location">
    <subcellularLocation>
        <location evidence="1">Cell membrane</location>
        <topology evidence="1">Multi-pass membrane protein</topology>
    </subcellularLocation>
</comment>
<evidence type="ECO:0000313" key="11">
    <source>
        <dbReference type="EMBL" id="PXY02740.1"/>
    </source>
</evidence>
<dbReference type="InterPro" id="IPR051327">
    <property type="entry name" value="MATE_MepA_subfamily"/>
</dbReference>
<name>A0A2V4A5T6_9BACT</name>
<keyword evidence="6 10" id="KW-0812">Transmembrane</keyword>
<dbReference type="PIRSF" id="PIRSF006603">
    <property type="entry name" value="DinF"/>
    <property type="match status" value="1"/>
</dbReference>
<dbReference type="Proteomes" id="UP000248079">
    <property type="component" value="Unassembled WGS sequence"/>
</dbReference>
<evidence type="ECO:0000256" key="2">
    <source>
        <dbReference type="ARBA" id="ARBA00008417"/>
    </source>
</evidence>
<feature type="transmembrane region" description="Helical" evidence="10">
    <location>
        <begin position="96"/>
        <end position="119"/>
    </location>
</feature>
<keyword evidence="8 10" id="KW-0472">Membrane</keyword>
<evidence type="ECO:0000256" key="7">
    <source>
        <dbReference type="ARBA" id="ARBA00022989"/>
    </source>
</evidence>
<feature type="transmembrane region" description="Helical" evidence="10">
    <location>
        <begin position="361"/>
        <end position="380"/>
    </location>
</feature>
<feature type="transmembrane region" description="Helical" evidence="10">
    <location>
        <begin position="238"/>
        <end position="263"/>
    </location>
</feature>
<dbReference type="RefSeq" id="WP_110358899.1">
    <property type="nucleotide sequence ID" value="NZ_QFLI01000001.1"/>
</dbReference>
<evidence type="ECO:0000256" key="6">
    <source>
        <dbReference type="ARBA" id="ARBA00022692"/>
    </source>
</evidence>
<dbReference type="PANTHER" id="PTHR43823">
    <property type="entry name" value="SPORULATION PROTEIN YKVU"/>
    <property type="match status" value="1"/>
</dbReference>
<dbReference type="GO" id="GO:0015297">
    <property type="term" value="F:antiporter activity"/>
    <property type="evidence" value="ECO:0007669"/>
    <property type="project" value="InterPro"/>
</dbReference>
<keyword evidence="12" id="KW-1185">Reference proteome</keyword>
<feature type="transmembrane region" description="Helical" evidence="10">
    <location>
        <begin position="275"/>
        <end position="299"/>
    </location>
</feature>
<feature type="transmembrane region" description="Helical" evidence="10">
    <location>
        <begin position="60"/>
        <end position="84"/>
    </location>
</feature>
<evidence type="ECO:0000256" key="8">
    <source>
        <dbReference type="ARBA" id="ARBA00023136"/>
    </source>
</evidence>
<dbReference type="AlphaFoldDB" id="A0A2V4A5T6"/>
<feature type="transmembrane region" description="Helical" evidence="10">
    <location>
        <begin position="139"/>
        <end position="157"/>
    </location>
</feature>
<dbReference type="GO" id="GO:0005886">
    <property type="term" value="C:plasma membrane"/>
    <property type="evidence" value="ECO:0007669"/>
    <property type="project" value="UniProtKB-SubCell"/>
</dbReference>
<feature type="transmembrane region" description="Helical" evidence="10">
    <location>
        <begin position="198"/>
        <end position="218"/>
    </location>
</feature>
<comment type="caution">
    <text evidence="11">The sequence shown here is derived from an EMBL/GenBank/DDBJ whole genome shotgun (WGS) entry which is preliminary data.</text>
</comment>
<comment type="similarity">
    <text evidence="2">Belongs to the multi antimicrobial extrusion (MATE) (TC 2.A.66.1) family. MepA subfamily.</text>
</comment>
<evidence type="ECO:0000256" key="5">
    <source>
        <dbReference type="ARBA" id="ARBA00022475"/>
    </source>
</evidence>
<evidence type="ECO:0000313" key="12">
    <source>
        <dbReference type="Proteomes" id="UP000248079"/>
    </source>
</evidence>
<feature type="transmembrane region" description="Helical" evidence="10">
    <location>
        <begin position="320"/>
        <end position="341"/>
    </location>
</feature>
<evidence type="ECO:0000256" key="9">
    <source>
        <dbReference type="ARBA" id="ARBA00023251"/>
    </source>
</evidence>
<keyword evidence="9" id="KW-0046">Antibiotic resistance</keyword>
<evidence type="ECO:0000256" key="4">
    <source>
        <dbReference type="ARBA" id="ARBA00022448"/>
    </source>
</evidence>
<feature type="transmembrane region" description="Helical" evidence="10">
    <location>
        <begin position="20"/>
        <end position="40"/>
    </location>
</feature>
<keyword evidence="5" id="KW-1003">Cell membrane</keyword>
<evidence type="ECO:0000256" key="1">
    <source>
        <dbReference type="ARBA" id="ARBA00004651"/>
    </source>
</evidence>
<dbReference type="GO" id="GO:0042910">
    <property type="term" value="F:xenobiotic transmembrane transporter activity"/>
    <property type="evidence" value="ECO:0007669"/>
    <property type="project" value="InterPro"/>
</dbReference>
<dbReference type="GO" id="GO:0046677">
    <property type="term" value="P:response to antibiotic"/>
    <property type="evidence" value="ECO:0007669"/>
    <property type="project" value="UniProtKB-KW"/>
</dbReference>
<keyword evidence="7 10" id="KW-1133">Transmembrane helix</keyword>
<accession>A0A2V4A5T6</accession>
<dbReference type="Pfam" id="PF01554">
    <property type="entry name" value="MatE"/>
    <property type="match status" value="2"/>
</dbReference>
<protein>
    <recommendedName>
        <fullName evidence="3">Multidrug export protein MepA</fullName>
    </recommendedName>
</protein>
<dbReference type="EMBL" id="QFLI01000001">
    <property type="protein sequence ID" value="PXY02740.1"/>
    <property type="molecule type" value="Genomic_DNA"/>
</dbReference>
<keyword evidence="4" id="KW-0813">Transport</keyword>
<gene>
    <name evidence="11" type="ORF">DF185_01195</name>
</gene>
<dbReference type="PANTHER" id="PTHR43823:SF3">
    <property type="entry name" value="MULTIDRUG EXPORT PROTEIN MEPA"/>
    <property type="match status" value="1"/>
</dbReference>
<organism evidence="11 12">
    <name type="scientific">Marinifilum breve</name>
    <dbReference type="NCBI Taxonomy" id="2184082"/>
    <lineage>
        <taxon>Bacteria</taxon>
        <taxon>Pseudomonadati</taxon>
        <taxon>Bacteroidota</taxon>
        <taxon>Bacteroidia</taxon>
        <taxon>Marinilabiliales</taxon>
        <taxon>Marinifilaceae</taxon>
    </lineage>
</organism>
<dbReference type="NCBIfam" id="TIGR00797">
    <property type="entry name" value="matE"/>
    <property type="match status" value="1"/>
</dbReference>
<dbReference type="CDD" id="cd13143">
    <property type="entry name" value="MATE_MepA_like"/>
    <property type="match status" value="1"/>
</dbReference>
<dbReference type="InterPro" id="IPR045070">
    <property type="entry name" value="MATE_MepA-like"/>
</dbReference>
<sequence length="452" mass="49402">MDKNSQNVYELENAKISSLLWKYFWPAFTGVVINSLYNVVDRIFIGQGVGSIALSGLSAVYPIMLILMAFGMLIGLGAGVRISINLGKKDFKRAEWVLGNSFILMLIVSAIITILGFAIKDPLLQLFGVSVDTKDIANEYLNIILYGAVFNVVGFSLNNLIRSEGNAKIAMYSMLISAGTNIILDPIFIFLLDMGVAGAAYATIISQLILCIWVIKHFRSNRSVIRLSATNFKLNPQIIWYIISIGFAPFSMQIAGSFVQGLYNVQLIKFSNDVAIAAMGVINSVAMLIVMTIVAINMAAQPIFGFSHGAKHFDRVKETLKICMVAATGIAVFGWIMVQIFPETMVLAFNSTDKELLEVGAKGLQTFLIALPVVGFQIIVGNYFQSIGKAGVSALLTLMRQVILLIPILFILPNYLGLDGVWFAGPISDVGSAMIAGIFIIREFRKLNHQIA</sequence>
<reference evidence="11 12" key="1">
    <citation type="submission" date="2018-05" db="EMBL/GenBank/DDBJ databases">
        <title>Marinifilum breve JC075T sp. nov., a marine bacterium isolated from Yongle Blue Hole in the South China Sea.</title>
        <authorList>
            <person name="Fu T."/>
        </authorList>
    </citation>
    <scope>NUCLEOTIDE SEQUENCE [LARGE SCALE GENOMIC DNA]</scope>
    <source>
        <strain evidence="11 12">JC075</strain>
    </source>
</reference>
<evidence type="ECO:0000256" key="3">
    <source>
        <dbReference type="ARBA" id="ARBA00022106"/>
    </source>
</evidence>
<evidence type="ECO:0000256" key="10">
    <source>
        <dbReference type="SAM" id="Phobius"/>
    </source>
</evidence>
<feature type="transmembrane region" description="Helical" evidence="10">
    <location>
        <begin position="169"/>
        <end position="192"/>
    </location>
</feature>
<dbReference type="OrthoDB" id="9811110at2"/>
<proteinExistence type="inferred from homology"/>
<feature type="transmembrane region" description="Helical" evidence="10">
    <location>
        <begin position="392"/>
        <end position="415"/>
    </location>
</feature>
<dbReference type="InterPro" id="IPR002528">
    <property type="entry name" value="MATE_fam"/>
</dbReference>